<protein>
    <submittedName>
        <fullName evidence="1">Uncharacterized protein</fullName>
    </submittedName>
</protein>
<sequence>MHRSTNTTYQEIVVLTCLLAHNSFLQQRPPKACDEILAQKAYFRSN</sequence>
<dbReference type="EMBL" id="GBRH01168103">
    <property type="protein sequence ID" value="JAE29793.1"/>
    <property type="molecule type" value="Transcribed_RNA"/>
</dbReference>
<proteinExistence type="predicted"/>
<dbReference type="AlphaFoldDB" id="A0A0A9HA47"/>
<organism evidence="1">
    <name type="scientific">Arundo donax</name>
    <name type="common">Giant reed</name>
    <name type="synonym">Donax arundinaceus</name>
    <dbReference type="NCBI Taxonomy" id="35708"/>
    <lineage>
        <taxon>Eukaryota</taxon>
        <taxon>Viridiplantae</taxon>
        <taxon>Streptophyta</taxon>
        <taxon>Embryophyta</taxon>
        <taxon>Tracheophyta</taxon>
        <taxon>Spermatophyta</taxon>
        <taxon>Magnoliopsida</taxon>
        <taxon>Liliopsida</taxon>
        <taxon>Poales</taxon>
        <taxon>Poaceae</taxon>
        <taxon>PACMAD clade</taxon>
        <taxon>Arundinoideae</taxon>
        <taxon>Arundineae</taxon>
        <taxon>Arundo</taxon>
    </lineage>
</organism>
<reference evidence="1" key="2">
    <citation type="journal article" date="2015" name="Data Brief">
        <title>Shoot transcriptome of the giant reed, Arundo donax.</title>
        <authorList>
            <person name="Barrero R.A."/>
            <person name="Guerrero F.D."/>
            <person name="Moolhuijzen P."/>
            <person name="Goolsby J.A."/>
            <person name="Tidwell J."/>
            <person name="Bellgard S.E."/>
            <person name="Bellgard M.I."/>
        </authorList>
    </citation>
    <scope>NUCLEOTIDE SEQUENCE</scope>
    <source>
        <tissue evidence="1">Shoot tissue taken approximately 20 cm above the soil surface</tissue>
    </source>
</reference>
<name>A0A0A9HA47_ARUDO</name>
<evidence type="ECO:0000313" key="1">
    <source>
        <dbReference type="EMBL" id="JAE29793.1"/>
    </source>
</evidence>
<accession>A0A0A9HA47</accession>
<reference evidence="1" key="1">
    <citation type="submission" date="2014-09" db="EMBL/GenBank/DDBJ databases">
        <authorList>
            <person name="Magalhaes I.L.F."/>
            <person name="Oliveira U."/>
            <person name="Santos F.R."/>
            <person name="Vidigal T.H.D.A."/>
            <person name="Brescovit A.D."/>
            <person name="Santos A.J."/>
        </authorList>
    </citation>
    <scope>NUCLEOTIDE SEQUENCE</scope>
    <source>
        <tissue evidence="1">Shoot tissue taken approximately 20 cm above the soil surface</tissue>
    </source>
</reference>